<keyword evidence="14" id="KW-1185">Reference proteome</keyword>
<keyword evidence="11" id="KW-0175">Coiled coil</keyword>
<dbReference type="GO" id="GO:0000139">
    <property type="term" value="C:Golgi membrane"/>
    <property type="evidence" value="ECO:0007669"/>
    <property type="project" value="UniProtKB-SubCell"/>
</dbReference>
<evidence type="ECO:0000313" key="12">
    <source>
        <dbReference type="EMBL" id="CBY07635.1"/>
    </source>
</evidence>
<dbReference type="Proteomes" id="UP000001307">
    <property type="component" value="Unassembled WGS sequence"/>
</dbReference>
<evidence type="ECO:0000256" key="3">
    <source>
        <dbReference type="ARBA" id="ARBA00022676"/>
    </source>
</evidence>
<feature type="coiled-coil region" evidence="11">
    <location>
        <begin position="75"/>
        <end position="102"/>
    </location>
</feature>
<keyword evidence="6 10" id="KW-0735">Signal-anchor</keyword>
<dbReference type="OrthoDB" id="5957813at2759"/>
<evidence type="ECO:0000256" key="7">
    <source>
        <dbReference type="ARBA" id="ARBA00022989"/>
    </source>
</evidence>
<evidence type="ECO:0000256" key="9">
    <source>
        <dbReference type="ARBA" id="ARBA00023136"/>
    </source>
</evidence>
<dbReference type="Pfam" id="PF01762">
    <property type="entry name" value="Galactosyl_T"/>
    <property type="match status" value="1"/>
</dbReference>
<dbReference type="InParanoid" id="E4X5M5"/>
<keyword evidence="7 10" id="KW-1133">Transmembrane helix</keyword>
<evidence type="ECO:0000256" key="8">
    <source>
        <dbReference type="ARBA" id="ARBA00023034"/>
    </source>
</evidence>
<comment type="similarity">
    <text evidence="2 10">Belongs to the glycosyltransferase 31 family.</text>
</comment>
<evidence type="ECO:0000256" key="6">
    <source>
        <dbReference type="ARBA" id="ARBA00022968"/>
    </source>
</evidence>
<dbReference type="PANTHER" id="PTHR11214:SF3">
    <property type="entry name" value="BETA-1,3-GALACTOSYLTRANSFERASE 6"/>
    <property type="match status" value="1"/>
</dbReference>
<name>E4X5M5_OIKDI</name>
<dbReference type="PANTHER" id="PTHR11214">
    <property type="entry name" value="BETA-1,3-N-ACETYLGLUCOSAMINYLTRANSFERASE"/>
    <property type="match status" value="1"/>
</dbReference>
<evidence type="ECO:0000256" key="11">
    <source>
        <dbReference type="SAM" id="Coils"/>
    </source>
</evidence>
<gene>
    <name evidence="12" type="ORF">GSOID_T00002624001</name>
    <name evidence="13" type="ORF">GSOID_T00018603001</name>
</gene>
<evidence type="ECO:0000256" key="1">
    <source>
        <dbReference type="ARBA" id="ARBA00004323"/>
    </source>
</evidence>
<dbReference type="EMBL" id="FN654281">
    <property type="protein sequence ID" value="CBY30718.1"/>
    <property type="molecule type" value="Genomic_DNA"/>
</dbReference>
<evidence type="ECO:0000256" key="10">
    <source>
        <dbReference type="RuleBase" id="RU363063"/>
    </source>
</evidence>
<evidence type="ECO:0000256" key="5">
    <source>
        <dbReference type="ARBA" id="ARBA00022692"/>
    </source>
</evidence>
<keyword evidence="8 10" id="KW-0333">Golgi apparatus</keyword>
<dbReference type="InterPro" id="IPR002659">
    <property type="entry name" value="Glyco_trans_31"/>
</dbReference>
<proteinExistence type="inferred from homology"/>
<dbReference type="Proteomes" id="UP000011014">
    <property type="component" value="Unassembled WGS sequence"/>
</dbReference>
<dbReference type="GO" id="GO:0006493">
    <property type="term" value="P:protein O-linked glycosylation"/>
    <property type="evidence" value="ECO:0007669"/>
    <property type="project" value="TreeGrafter"/>
</dbReference>
<protein>
    <recommendedName>
        <fullName evidence="10">Hexosyltransferase</fullName>
        <ecNumber evidence="10">2.4.1.-</ecNumber>
    </recommendedName>
</protein>
<evidence type="ECO:0000313" key="14">
    <source>
        <dbReference type="Proteomes" id="UP000001307"/>
    </source>
</evidence>
<comment type="subcellular location">
    <subcellularLocation>
        <location evidence="1 10">Golgi apparatus membrane</location>
        <topology evidence="1 10">Single-pass type II membrane protein</topology>
    </subcellularLocation>
</comment>
<dbReference type="EMBL" id="FN653026">
    <property type="protein sequence ID" value="CBY07635.1"/>
    <property type="molecule type" value="Genomic_DNA"/>
</dbReference>
<keyword evidence="5 10" id="KW-0812">Transmembrane</keyword>
<dbReference type="Gene3D" id="3.90.550.50">
    <property type="match status" value="1"/>
</dbReference>
<dbReference type="EC" id="2.4.1.-" evidence="10"/>
<accession>E4X5M5</accession>
<keyword evidence="9 10" id="KW-0472">Membrane</keyword>
<reference evidence="12" key="1">
    <citation type="journal article" date="2010" name="Science">
        <title>Plasticity of animal genome architecture unmasked by rapid evolution of a pelagic tunicate.</title>
        <authorList>
            <person name="Denoeud F."/>
            <person name="Henriet S."/>
            <person name="Mungpakdee S."/>
            <person name="Aury J.M."/>
            <person name="Da Silva C."/>
            <person name="Brinkmann H."/>
            <person name="Mikhaleva J."/>
            <person name="Olsen L.C."/>
            <person name="Jubin C."/>
            <person name="Canestro C."/>
            <person name="Bouquet J.M."/>
            <person name="Danks G."/>
            <person name="Poulain J."/>
            <person name="Campsteijn C."/>
            <person name="Adamski M."/>
            <person name="Cross I."/>
            <person name="Yadetie F."/>
            <person name="Muffato M."/>
            <person name="Louis A."/>
            <person name="Butcher S."/>
            <person name="Tsagkogeorga G."/>
            <person name="Konrad A."/>
            <person name="Singh S."/>
            <person name="Jensen M.F."/>
            <person name="Cong E.H."/>
            <person name="Eikeseth-Otteraa H."/>
            <person name="Noel B."/>
            <person name="Anthouard V."/>
            <person name="Porcel B.M."/>
            <person name="Kachouri-Lafond R."/>
            <person name="Nishino A."/>
            <person name="Ugolini M."/>
            <person name="Chourrout P."/>
            <person name="Nishida H."/>
            <person name="Aasland R."/>
            <person name="Huzurbazar S."/>
            <person name="Westhof E."/>
            <person name="Delsuc F."/>
            <person name="Lehrach H."/>
            <person name="Reinhardt R."/>
            <person name="Weissenbach J."/>
            <person name="Roy S.W."/>
            <person name="Artiguenave F."/>
            <person name="Postlethwait J.H."/>
            <person name="Manak J.R."/>
            <person name="Thompson E.M."/>
            <person name="Jaillon O."/>
            <person name="Du Pasquier L."/>
            <person name="Boudinot P."/>
            <person name="Liberles D.A."/>
            <person name="Volff J.N."/>
            <person name="Philippe H."/>
            <person name="Lenhard B."/>
            <person name="Roest Crollius H."/>
            <person name="Wincker P."/>
            <person name="Chourrout D."/>
        </authorList>
    </citation>
    <scope>NUCLEOTIDE SEQUENCE [LARGE SCALE GENOMIC DNA]</scope>
</reference>
<evidence type="ECO:0000256" key="4">
    <source>
        <dbReference type="ARBA" id="ARBA00022679"/>
    </source>
</evidence>
<evidence type="ECO:0000256" key="2">
    <source>
        <dbReference type="ARBA" id="ARBA00008661"/>
    </source>
</evidence>
<keyword evidence="4" id="KW-0808">Transferase</keyword>
<dbReference type="GO" id="GO:0016758">
    <property type="term" value="F:hexosyltransferase activity"/>
    <property type="evidence" value="ECO:0007669"/>
    <property type="project" value="InterPro"/>
</dbReference>
<sequence>MISKRGFLAIPKIGKEKRMKLCLLEILCFCPFFVFFYVKSASQTSIRKEIFYDFATQSPLKNMIASEKQSFISDINDLRSSLDKLTNKIDRLMEIEKDEEWNYYEDTYISGCTKIKCENILTLSEAKTKCKLSDDCIGITKEKENYQLRAGPGAFSSNIGEKSWMLKLEKCNDELEGEDRINIGYLEHSYEELKGQRFRRPDGKCVFGGKFTHINKLLDFNPQLQFSTLSSPTSCFFKNSSDSIIFGIKSMPESLSFRDAIRDTWLNYELWNDFNFQIKVVFIIGQDGKTNLTDEMKINDDLLVLDFEESHYNLPYKDMAFLRFINDKCSNVDFVFKGDDDILLIPQNLIKEISRVKSSDSIEAIGCKKEPEEVARNPKNKYFIPNQMYREQKWQAYFSGAGYLTTGNFSKELAKMADQTKAVPLDDCWIGILINKMNKRCKFLII</sequence>
<organism evidence="12">
    <name type="scientific">Oikopleura dioica</name>
    <name type="common">Tunicate</name>
    <dbReference type="NCBI Taxonomy" id="34765"/>
    <lineage>
        <taxon>Eukaryota</taxon>
        <taxon>Metazoa</taxon>
        <taxon>Chordata</taxon>
        <taxon>Tunicata</taxon>
        <taxon>Appendicularia</taxon>
        <taxon>Copelata</taxon>
        <taxon>Oikopleuridae</taxon>
        <taxon>Oikopleura</taxon>
    </lineage>
</organism>
<evidence type="ECO:0000313" key="13">
    <source>
        <dbReference type="EMBL" id="CBY30718.1"/>
    </source>
</evidence>
<dbReference type="AlphaFoldDB" id="E4X5M5"/>
<keyword evidence="3 10" id="KW-0328">Glycosyltransferase</keyword>
<feature type="transmembrane region" description="Helical" evidence="10">
    <location>
        <begin position="21"/>
        <end position="38"/>
    </location>
</feature>